<dbReference type="Proteomes" id="UP000077519">
    <property type="component" value="Unassembled WGS sequence"/>
</dbReference>
<protein>
    <submittedName>
        <fullName evidence="1">Uncharacterized protein</fullName>
    </submittedName>
</protein>
<dbReference type="EMBL" id="LVHI01000023">
    <property type="protein sequence ID" value="OAK52616.1"/>
    <property type="molecule type" value="Genomic_DNA"/>
</dbReference>
<proteinExistence type="predicted"/>
<accession>A0A177YAR1</accession>
<dbReference type="RefSeq" id="WP_068428264.1">
    <property type="nucleotide sequence ID" value="NZ_LVHI01000023.1"/>
</dbReference>
<keyword evidence="2" id="KW-1185">Reference proteome</keyword>
<sequence length="108" mass="11790">MTQDVTAVAGTRSDSVRVRATEHGRPVDIYIDPNELRFGGAELAATILQLCRRATDSAKAHRRDLLADDGVPTDVLDRLGLPTRAAVADAENRHLADDEEPTSWLRSV</sequence>
<organism evidence="1 2">
    <name type="scientific">Rhodococcoides kyotonense</name>
    <dbReference type="NCBI Taxonomy" id="398843"/>
    <lineage>
        <taxon>Bacteria</taxon>
        <taxon>Bacillati</taxon>
        <taxon>Actinomycetota</taxon>
        <taxon>Actinomycetes</taxon>
        <taxon>Mycobacteriales</taxon>
        <taxon>Nocardiaceae</taxon>
        <taxon>Rhodococcoides</taxon>
    </lineage>
</organism>
<name>A0A177YAR1_9NOCA</name>
<evidence type="ECO:0000313" key="1">
    <source>
        <dbReference type="EMBL" id="OAK52616.1"/>
    </source>
</evidence>
<reference evidence="1 2" key="1">
    <citation type="submission" date="2016-03" db="EMBL/GenBank/DDBJ databases">
        <title>Genome sequence of Rhodococcus kyotonensis KB10.</title>
        <authorList>
            <person name="Jeong H."/>
            <person name="Hong C.E."/>
            <person name="Jo S.H."/>
            <person name="Park J.M."/>
        </authorList>
    </citation>
    <scope>NUCLEOTIDE SEQUENCE [LARGE SCALE GENOMIC DNA]</scope>
    <source>
        <strain evidence="1 2">KB10</strain>
    </source>
</reference>
<evidence type="ECO:0000313" key="2">
    <source>
        <dbReference type="Proteomes" id="UP000077519"/>
    </source>
</evidence>
<gene>
    <name evidence="1" type="ORF">A3K89_07350</name>
</gene>
<dbReference type="AlphaFoldDB" id="A0A177YAR1"/>
<comment type="caution">
    <text evidence="1">The sequence shown here is derived from an EMBL/GenBank/DDBJ whole genome shotgun (WGS) entry which is preliminary data.</text>
</comment>